<name>A0A1M4UQT8_9LACT</name>
<organism evidence="2 3">
    <name type="scientific">Atopostipes suicloacalis DSM 15692</name>
    <dbReference type="NCBI Taxonomy" id="1121025"/>
    <lineage>
        <taxon>Bacteria</taxon>
        <taxon>Bacillati</taxon>
        <taxon>Bacillota</taxon>
        <taxon>Bacilli</taxon>
        <taxon>Lactobacillales</taxon>
        <taxon>Carnobacteriaceae</taxon>
        <taxon>Atopostipes</taxon>
    </lineage>
</organism>
<proteinExistence type="predicted"/>
<reference evidence="2 3" key="1">
    <citation type="submission" date="2016-11" db="EMBL/GenBank/DDBJ databases">
        <authorList>
            <person name="Jaros S."/>
            <person name="Januszkiewicz K."/>
            <person name="Wedrychowicz H."/>
        </authorList>
    </citation>
    <scope>NUCLEOTIDE SEQUENCE [LARGE SCALE GENOMIC DNA]</scope>
    <source>
        <strain evidence="2 3">DSM 15692</strain>
    </source>
</reference>
<gene>
    <name evidence="2" type="ORF">SAMN02745249_00736</name>
</gene>
<sequence>MNISEEKKVIYHLMQAVMTERRQLTEQYFDLKERLNELSQTNTNVHENNEYSTMRQNHIKKEDIENAKYLLAKKEGKSYLPYSKIALQISHLLKSHGVPLSNKQIYEKLINDFQLSINYSNLTNNILPRMNSDSSINVEKVTRGYWQYKLNN</sequence>
<dbReference type="RefSeq" id="WP_073296592.1">
    <property type="nucleotide sequence ID" value="NZ_FQUF01000009.1"/>
</dbReference>
<feature type="coiled-coil region" evidence="1">
    <location>
        <begin position="14"/>
        <end position="41"/>
    </location>
</feature>
<evidence type="ECO:0000313" key="3">
    <source>
        <dbReference type="Proteomes" id="UP000184128"/>
    </source>
</evidence>
<protein>
    <submittedName>
        <fullName evidence="2">Uncharacterized protein</fullName>
    </submittedName>
</protein>
<dbReference type="EMBL" id="FQUF01000009">
    <property type="protein sequence ID" value="SHE59112.1"/>
    <property type="molecule type" value="Genomic_DNA"/>
</dbReference>
<evidence type="ECO:0000313" key="2">
    <source>
        <dbReference type="EMBL" id="SHE59112.1"/>
    </source>
</evidence>
<dbReference type="STRING" id="1121025.SAMN02745249_00736"/>
<accession>A0A1M4UQT8</accession>
<dbReference type="AlphaFoldDB" id="A0A1M4UQT8"/>
<dbReference type="Proteomes" id="UP000184128">
    <property type="component" value="Unassembled WGS sequence"/>
</dbReference>
<keyword evidence="3" id="KW-1185">Reference proteome</keyword>
<dbReference type="OrthoDB" id="2195277at2"/>
<keyword evidence="1" id="KW-0175">Coiled coil</keyword>
<evidence type="ECO:0000256" key="1">
    <source>
        <dbReference type="SAM" id="Coils"/>
    </source>
</evidence>